<reference evidence="1 2" key="1">
    <citation type="journal article" date="2011" name="J. Gen. Appl. Microbiol.">
        <title>Draft genome sequencing of the enigmatic yeast Saitoella complicata.</title>
        <authorList>
            <person name="Nishida H."/>
            <person name="Hamamoto M."/>
            <person name="Sugiyama J."/>
        </authorList>
    </citation>
    <scope>NUCLEOTIDE SEQUENCE [LARGE SCALE GENOMIC DNA]</scope>
    <source>
        <strain evidence="1 2">NRRL Y-17804</strain>
    </source>
</reference>
<dbReference type="EMBL" id="BACD03000005">
    <property type="protein sequence ID" value="GAO46656.1"/>
    <property type="molecule type" value="Genomic_DNA"/>
</dbReference>
<comment type="caution">
    <text evidence="1">The sequence shown here is derived from an EMBL/GenBank/DDBJ whole genome shotgun (WGS) entry which is preliminary data.</text>
</comment>
<reference evidence="1 2" key="3">
    <citation type="journal article" date="2015" name="Genome Announc.">
        <title>Draft Genome Sequence of the Archiascomycetous Yeast Saitoella complicata.</title>
        <authorList>
            <person name="Yamauchi K."/>
            <person name="Kondo S."/>
            <person name="Hamamoto M."/>
            <person name="Takahashi Y."/>
            <person name="Ogura Y."/>
            <person name="Hayashi T."/>
            <person name="Nishida H."/>
        </authorList>
    </citation>
    <scope>NUCLEOTIDE SEQUENCE [LARGE SCALE GENOMIC DNA]</scope>
    <source>
        <strain evidence="1 2">NRRL Y-17804</strain>
    </source>
</reference>
<reference evidence="1 2" key="2">
    <citation type="journal article" date="2014" name="J. Gen. Appl. Microbiol.">
        <title>The early diverging ascomycetous budding yeast Saitoella complicata has three histone deacetylases belonging to the Clr6, Hos2, and Rpd3 lineages.</title>
        <authorList>
            <person name="Nishida H."/>
            <person name="Matsumoto T."/>
            <person name="Kondo S."/>
            <person name="Hamamoto M."/>
            <person name="Yoshikawa H."/>
        </authorList>
    </citation>
    <scope>NUCLEOTIDE SEQUENCE [LARGE SCALE GENOMIC DNA]</scope>
    <source>
        <strain evidence="1 2">NRRL Y-17804</strain>
    </source>
</reference>
<organism evidence="1 2">
    <name type="scientific">Saitoella complicata (strain BCRC 22490 / CBS 7301 / JCM 7358 / NBRC 10748 / NRRL Y-17804)</name>
    <dbReference type="NCBI Taxonomy" id="698492"/>
    <lineage>
        <taxon>Eukaryota</taxon>
        <taxon>Fungi</taxon>
        <taxon>Dikarya</taxon>
        <taxon>Ascomycota</taxon>
        <taxon>Taphrinomycotina</taxon>
        <taxon>Taphrinomycotina incertae sedis</taxon>
        <taxon>Saitoella</taxon>
    </lineage>
</organism>
<gene>
    <name evidence="1" type="ORF">G7K_0882-t1</name>
</gene>
<accession>A0A0E9NAD0</accession>
<keyword evidence="2" id="KW-1185">Reference proteome</keyword>
<evidence type="ECO:0000313" key="2">
    <source>
        <dbReference type="Proteomes" id="UP000033140"/>
    </source>
</evidence>
<sequence>MGVIVPQHHLFFPPRKNQEFVNQRNIVCSLEVLEKWTFPITCGRMHTSIAVLRIPKYYQIQEASRDTMPNTRNKLHITSSSQALYHMQKENVRDP</sequence>
<name>A0A0E9NAD0_SAICN</name>
<protein>
    <submittedName>
        <fullName evidence="1">Uncharacterized protein</fullName>
    </submittedName>
</protein>
<dbReference type="AlphaFoldDB" id="A0A0E9NAD0"/>
<dbReference type="Proteomes" id="UP000033140">
    <property type="component" value="Unassembled WGS sequence"/>
</dbReference>
<evidence type="ECO:0000313" key="1">
    <source>
        <dbReference type="EMBL" id="GAO46656.1"/>
    </source>
</evidence>
<proteinExistence type="predicted"/>